<reference evidence="1 2" key="1">
    <citation type="submission" date="2014-04" db="EMBL/GenBank/DDBJ databases">
        <authorList>
            <consortium name="DOE Joint Genome Institute"/>
            <person name="Kuo A."/>
            <person name="Gay G."/>
            <person name="Dore J."/>
            <person name="Kohler A."/>
            <person name="Nagy L.G."/>
            <person name="Floudas D."/>
            <person name="Copeland A."/>
            <person name="Barry K.W."/>
            <person name="Cichocki N."/>
            <person name="Veneault-Fourrey C."/>
            <person name="LaButti K."/>
            <person name="Lindquist E.A."/>
            <person name="Lipzen A."/>
            <person name="Lundell T."/>
            <person name="Morin E."/>
            <person name="Murat C."/>
            <person name="Sun H."/>
            <person name="Tunlid A."/>
            <person name="Henrissat B."/>
            <person name="Grigoriev I.V."/>
            <person name="Hibbett D.S."/>
            <person name="Martin F."/>
            <person name="Nordberg H.P."/>
            <person name="Cantor M.N."/>
            <person name="Hua S.X."/>
        </authorList>
    </citation>
    <scope>NUCLEOTIDE SEQUENCE [LARGE SCALE GENOMIC DNA]</scope>
    <source>
        <strain evidence="2">h7</strain>
    </source>
</reference>
<organism evidence="1 2">
    <name type="scientific">Hebeloma cylindrosporum</name>
    <dbReference type="NCBI Taxonomy" id="76867"/>
    <lineage>
        <taxon>Eukaryota</taxon>
        <taxon>Fungi</taxon>
        <taxon>Dikarya</taxon>
        <taxon>Basidiomycota</taxon>
        <taxon>Agaricomycotina</taxon>
        <taxon>Agaricomycetes</taxon>
        <taxon>Agaricomycetidae</taxon>
        <taxon>Agaricales</taxon>
        <taxon>Agaricineae</taxon>
        <taxon>Hymenogastraceae</taxon>
        <taxon>Hebeloma</taxon>
    </lineage>
</organism>
<dbReference type="SUPFAM" id="SSF52047">
    <property type="entry name" value="RNI-like"/>
    <property type="match status" value="1"/>
</dbReference>
<dbReference type="EMBL" id="KN831817">
    <property type="protein sequence ID" value="KIM35641.1"/>
    <property type="molecule type" value="Genomic_DNA"/>
</dbReference>
<accession>A0A0C3BW75</accession>
<dbReference type="OrthoDB" id="2269034at2759"/>
<evidence type="ECO:0000313" key="2">
    <source>
        <dbReference type="Proteomes" id="UP000053424"/>
    </source>
</evidence>
<sequence>MNSMLTETLPHLVVDWLERSGGLPLSLHVSYYPSDLASFPQRVLVSIIDALNQHSARWHDVLFNIPIVCLQHFCPISPPKNLQKFSIFSTDDADAAATHFEPPRFSMNAGPGPMAFAMDAIPLKAFDVAWDRLVELVVSSTSLDGVFQVIRDAPLLNKCSLVSLSPSTVDVSEMIIHHPHLRKLDLFCLQTDVFTKIINSLELPSLKSWSFDSLEENDIAETATSFLKRFGSCLTTLELHSYQKLSFVYFEQLLQAAPHLQHLKLLGVGALLDYTRERMAELPSHDWQTATLSELQSLELVGVEVTRWECIPRIFRWPTRKPLRLDIKSEMAMVVISDEVSNELVQLVDQGFKLCIYDDVTQEDYLQIFREGGKFAHEYDSDSE</sequence>
<gene>
    <name evidence="1" type="ORF">M413DRAFT_347366</name>
</gene>
<keyword evidence="2" id="KW-1185">Reference proteome</keyword>
<evidence type="ECO:0008006" key="3">
    <source>
        <dbReference type="Google" id="ProtNLM"/>
    </source>
</evidence>
<dbReference type="Gene3D" id="3.80.10.10">
    <property type="entry name" value="Ribonuclease Inhibitor"/>
    <property type="match status" value="1"/>
</dbReference>
<dbReference type="HOGENOM" id="CLU_018544_14_1_1"/>
<dbReference type="Proteomes" id="UP000053424">
    <property type="component" value="Unassembled WGS sequence"/>
</dbReference>
<dbReference type="AlphaFoldDB" id="A0A0C3BW75"/>
<dbReference type="InterPro" id="IPR032675">
    <property type="entry name" value="LRR_dom_sf"/>
</dbReference>
<evidence type="ECO:0000313" key="1">
    <source>
        <dbReference type="EMBL" id="KIM35641.1"/>
    </source>
</evidence>
<name>A0A0C3BW75_HEBCY</name>
<reference evidence="2" key="2">
    <citation type="submission" date="2015-01" db="EMBL/GenBank/DDBJ databases">
        <title>Evolutionary Origins and Diversification of the Mycorrhizal Mutualists.</title>
        <authorList>
            <consortium name="DOE Joint Genome Institute"/>
            <consortium name="Mycorrhizal Genomics Consortium"/>
            <person name="Kohler A."/>
            <person name="Kuo A."/>
            <person name="Nagy L.G."/>
            <person name="Floudas D."/>
            <person name="Copeland A."/>
            <person name="Barry K.W."/>
            <person name="Cichocki N."/>
            <person name="Veneault-Fourrey C."/>
            <person name="LaButti K."/>
            <person name="Lindquist E.A."/>
            <person name="Lipzen A."/>
            <person name="Lundell T."/>
            <person name="Morin E."/>
            <person name="Murat C."/>
            <person name="Riley R."/>
            <person name="Ohm R."/>
            <person name="Sun H."/>
            <person name="Tunlid A."/>
            <person name="Henrissat B."/>
            <person name="Grigoriev I.V."/>
            <person name="Hibbett D.S."/>
            <person name="Martin F."/>
        </authorList>
    </citation>
    <scope>NUCLEOTIDE SEQUENCE [LARGE SCALE GENOMIC DNA]</scope>
    <source>
        <strain evidence="2">h7</strain>
    </source>
</reference>
<protein>
    <recommendedName>
        <fullName evidence="3">F-box domain-containing protein</fullName>
    </recommendedName>
</protein>
<proteinExistence type="predicted"/>